<dbReference type="Gene3D" id="1.10.1450.10">
    <property type="entry name" value="Tetraspanin"/>
    <property type="match status" value="1"/>
</dbReference>
<comment type="caution">
    <text evidence="7">The sequence shown here is derived from an EMBL/GenBank/DDBJ whole genome shotgun (WGS) entry which is preliminary data.</text>
</comment>
<feature type="transmembrane region" description="Helical" evidence="6">
    <location>
        <begin position="12"/>
        <end position="38"/>
    </location>
</feature>
<dbReference type="InterPro" id="IPR008952">
    <property type="entry name" value="Tetraspanin_EC2_sf"/>
</dbReference>
<evidence type="ECO:0000256" key="6">
    <source>
        <dbReference type="RuleBase" id="RU361218"/>
    </source>
</evidence>
<evidence type="ECO:0000313" key="8">
    <source>
        <dbReference type="Proteomes" id="UP001642540"/>
    </source>
</evidence>
<dbReference type="PIRSF" id="PIRSF002419">
    <property type="entry name" value="Tetraspanin"/>
    <property type="match status" value="1"/>
</dbReference>
<feature type="transmembrane region" description="Helical" evidence="6">
    <location>
        <begin position="58"/>
        <end position="80"/>
    </location>
</feature>
<evidence type="ECO:0000256" key="2">
    <source>
        <dbReference type="ARBA" id="ARBA00006840"/>
    </source>
</evidence>
<evidence type="ECO:0000313" key="7">
    <source>
        <dbReference type="EMBL" id="CAL8089441.1"/>
    </source>
</evidence>
<sequence length="249" mass="27803">MGRGGSLSSDHCLTFSVLMLNVTVGLLGLTLFCLSVWMRFEGEVRTWISELGMYQYWTGLYILMAASIIIVLISICGCGGTLTANPALLGASALLILIAVILELAGGIYIVVHGTENSQLTPWLHDKFNRLIIDSNYNDKALGILQTVQEKVGCCGALSYQDYDRNRLPISDFCRDKISGNVFQDGCVKRFSIFIEKRSGWLSGIALFIAFLQIILVGLTFWHWKRVREVDADDYPRNGYYDPVPTKTR</sequence>
<dbReference type="SUPFAM" id="SSF48652">
    <property type="entry name" value="Tetraspanin"/>
    <property type="match status" value="1"/>
</dbReference>
<dbReference type="Proteomes" id="UP001642540">
    <property type="component" value="Unassembled WGS sequence"/>
</dbReference>
<organism evidence="7 8">
    <name type="scientific">Orchesella dallaii</name>
    <dbReference type="NCBI Taxonomy" id="48710"/>
    <lineage>
        <taxon>Eukaryota</taxon>
        <taxon>Metazoa</taxon>
        <taxon>Ecdysozoa</taxon>
        <taxon>Arthropoda</taxon>
        <taxon>Hexapoda</taxon>
        <taxon>Collembola</taxon>
        <taxon>Entomobryomorpha</taxon>
        <taxon>Entomobryoidea</taxon>
        <taxon>Orchesellidae</taxon>
        <taxon>Orchesellinae</taxon>
        <taxon>Orchesella</taxon>
    </lineage>
</organism>
<evidence type="ECO:0000256" key="3">
    <source>
        <dbReference type="ARBA" id="ARBA00022692"/>
    </source>
</evidence>
<keyword evidence="4 6" id="KW-1133">Transmembrane helix</keyword>
<feature type="transmembrane region" description="Helical" evidence="6">
    <location>
        <begin position="87"/>
        <end position="112"/>
    </location>
</feature>
<dbReference type="PANTHER" id="PTHR19282:SF534">
    <property type="entry name" value="TETRASPANIN FAMILY-RELATED"/>
    <property type="match status" value="1"/>
</dbReference>
<proteinExistence type="inferred from homology"/>
<dbReference type="PANTHER" id="PTHR19282">
    <property type="entry name" value="TETRASPANIN"/>
    <property type="match status" value="1"/>
</dbReference>
<gene>
    <name evidence="7" type="ORF">ODALV1_LOCUS7374</name>
</gene>
<dbReference type="PRINTS" id="PR00259">
    <property type="entry name" value="TMFOUR"/>
</dbReference>
<reference evidence="7 8" key="1">
    <citation type="submission" date="2024-08" db="EMBL/GenBank/DDBJ databases">
        <authorList>
            <person name="Cucini C."/>
            <person name="Frati F."/>
        </authorList>
    </citation>
    <scope>NUCLEOTIDE SEQUENCE [LARGE SCALE GENOMIC DNA]</scope>
</reference>
<keyword evidence="8" id="KW-1185">Reference proteome</keyword>
<feature type="transmembrane region" description="Helical" evidence="6">
    <location>
        <begin position="201"/>
        <end position="222"/>
    </location>
</feature>
<protein>
    <recommendedName>
        <fullName evidence="6">Tetraspanin</fullName>
    </recommendedName>
</protein>
<name>A0ABP1Q4Y4_9HEXA</name>
<dbReference type="InterPro" id="IPR000301">
    <property type="entry name" value="Tetraspanin_animals"/>
</dbReference>
<dbReference type="InterPro" id="IPR018499">
    <property type="entry name" value="Tetraspanin/Peripherin"/>
</dbReference>
<evidence type="ECO:0000256" key="5">
    <source>
        <dbReference type="ARBA" id="ARBA00023136"/>
    </source>
</evidence>
<accession>A0ABP1Q4Y4</accession>
<comment type="subcellular location">
    <subcellularLocation>
        <location evidence="1 6">Membrane</location>
        <topology evidence="1 6">Multi-pass membrane protein</topology>
    </subcellularLocation>
</comment>
<keyword evidence="5 6" id="KW-0472">Membrane</keyword>
<comment type="similarity">
    <text evidence="2 6">Belongs to the tetraspanin (TM4SF) family.</text>
</comment>
<keyword evidence="3 6" id="KW-0812">Transmembrane</keyword>
<evidence type="ECO:0000256" key="4">
    <source>
        <dbReference type="ARBA" id="ARBA00022989"/>
    </source>
</evidence>
<evidence type="ECO:0000256" key="1">
    <source>
        <dbReference type="ARBA" id="ARBA00004141"/>
    </source>
</evidence>
<dbReference type="Pfam" id="PF00335">
    <property type="entry name" value="Tetraspanin"/>
    <property type="match status" value="1"/>
</dbReference>
<dbReference type="EMBL" id="CAXLJM020000023">
    <property type="protein sequence ID" value="CAL8089441.1"/>
    <property type="molecule type" value="Genomic_DNA"/>
</dbReference>
<dbReference type="CDD" id="cd03127">
    <property type="entry name" value="tetraspanin_LEL"/>
    <property type="match status" value="1"/>
</dbReference>